<dbReference type="AlphaFoldDB" id="A0A919ULA0"/>
<dbReference type="Proteomes" id="UP000640052">
    <property type="component" value="Unassembled WGS sequence"/>
</dbReference>
<name>A0A919ULA0_9ACTN</name>
<evidence type="ECO:0000313" key="2">
    <source>
        <dbReference type="Proteomes" id="UP000640052"/>
    </source>
</evidence>
<sequence length="185" mass="18812">MERKGWPGTLAVAALLIGLSVGLPAADRSVPAFDVPLPAGTRVQVGPADGARRPVSVQVPDGWAVDVDDTSLSQSVALFNGSTSFQLSVILAEGATPTQLWHGLGRLELAGGVTAQQGQTVPITTEQGVPGLAGPVTFPDRTATVAVFAAPALGADVVVTGPPDEVTGPEIRTMLVSIRFDGAGR</sequence>
<comment type="caution">
    <text evidence="1">The sequence shown here is derived from an EMBL/GenBank/DDBJ whole genome shotgun (WGS) entry which is preliminary data.</text>
</comment>
<reference evidence="1" key="1">
    <citation type="submission" date="2021-01" db="EMBL/GenBank/DDBJ databases">
        <title>Whole genome shotgun sequence of Acrocarpospora phusangensis NBRC 108782.</title>
        <authorList>
            <person name="Komaki H."/>
            <person name="Tamura T."/>
        </authorList>
    </citation>
    <scope>NUCLEOTIDE SEQUENCE</scope>
    <source>
        <strain evidence="1">NBRC 108782</strain>
    </source>
</reference>
<keyword evidence="2" id="KW-1185">Reference proteome</keyword>
<organism evidence="1 2">
    <name type="scientific">Acrocarpospora phusangensis</name>
    <dbReference type="NCBI Taxonomy" id="1070424"/>
    <lineage>
        <taxon>Bacteria</taxon>
        <taxon>Bacillati</taxon>
        <taxon>Actinomycetota</taxon>
        <taxon>Actinomycetes</taxon>
        <taxon>Streptosporangiales</taxon>
        <taxon>Streptosporangiaceae</taxon>
        <taxon>Acrocarpospora</taxon>
    </lineage>
</organism>
<protein>
    <submittedName>
        <fullName evidence="1">Uncharacterized protein</fullName>
    </submittedName>
</protein>
<dbReference type="RefSeq" id="WP_204042631.1">
    <property type="nucleotide sequence ID" value="NZ_BOOA01000034.1"/>
</dbReference>
<proteinExistence type="predicted"/>
<evidence type="ECO:0000313" key="1">
    <source>
        <dbReference type="EMBL" id="GIH25936.1"/>
    </source>
</evidence>
<dbReference type="EMBL" id="BOOA01000034">
    <property type="protein sequence ID" value="GIH25936.1"/>
    <property type="molecule type" value="Genomic_DNA"/>
</dbReference>
<accession>A0A919ULA0</accession>
<gene>
    <name evidence="1" type="ORF">Aph01nite_42460</name>
</gene>